<comment type="caution">
    <text evidence="1">The sequence shown here is derived from an EMBL/GenBank/DDBJ whole genome shotgun (WGS) entry which is preliminary data.</text>
</comment>
<accession>A0A9D9NC25</accession>
<dbReference type="PANTHER" id="PTHR34825:SF1">
    <property type="entry name" value="AAA-ATPASE-LIKE DOMAIN-CONTAINING PROTEIN"/>
    <property type="match status" value="1"/>
</dbReference>
<reference evidence="1" key="2">
    <citation type="journal article" date="2021" name="PeerJ">
        <title>Extensive microbial diversity within the chicken gut microbiome revealed by metagenomics and culture.</title>
        <authorList>
            <person name="Gilroy R."/>
            <person name="Ravi A."/>
            <person name="Getino M."/>
            <person name="Pursley I."/>
            <person name="Horton D.L."/>
            <person name="Alikhan N.F."/>
            <person name="Baker D."/>
            <person name="Gharbi K."/>
            <person name="Hall N."/>
            <person name="Watson M."/>
            <person name="Adriaenssens E.M."/>
            <person name="Foster-Nyarko E."/>
            <person name="Jarju S."/>
            <person name="Secka A."/>
            <person name="Antonio M."/>
            <person name="Oren A."/>
            <person name="Chaudhuri R.R."/>
            <person name="La Ragione R."/>
            <person name="Hildebrand F."/>
            <person name="Pallen M.J."/>
        </authorList>
    </citation>
    <scope>NUCLEOTIDE SEQUENCE</scope>
    <source>
        <strain evidence="1">B1-15692</strain>
    </source>
</reference>
<dbReference type="Proteomes" id="UP000823660">
    <property type="component" value="Unassembled WGS sequence"/>
</dbReference>
<organism evidence="1 2">
    <name type="scientific">Candidatus Cryptobacteroides faecipullorum</name>
    <dbReference type="NCBI Taxonomy" id="2840764"/>
    <lineage>
        <taxon>Bacteria</taxon>
        <taxon>Pseudomonadati</taxon>
        <taxon>Bacteroidota</taxon>
        <taxon>Bacteroidia</taxon>
        <taxon>Bacteroidales</taxon>
        <taxon>Candidatus Cryptobacteroides</taxon>
    </lineage>
</organism>
<evidence type="ECO:0000313" key="2">
    <source>
        <dbReference type="Proteomes" id="UP000823660"/>
    </source>
</evidence>
<dbReference type="EMBL" id="JADIMH010000063">
    <property type="protein sequence ID" value="MBO8467914.1"/>
    <property type="molecule type" value="Genomic_DNA"/>
</dbReference>
<sequence>YNPFSLLNAFGKKQLRNYWFSSGTPTYLIRLLAHFKENMNELTGKYYRPEEFIDYKADVEQPLPMIYQSGYLTIKDYDMRRNRFLLDFPNNEVKDGFLTALATSYLQPKKRVEGWVDDVVDALEAGETDTLCTLFTSFLASIPYTMRRKEDEPERERYFQYTFYLIFRMLSVYTVYVEKAQSQGRVDCVIETPQYVYIFEFKLDGTAAEALQQIEEKGYAREYVADTRKLYKIGASFSSETGTIGEWQVLPSFSRQDTD</sequence>
<dbReference type="Pfam" id="PF08011">
    <property type="entry name" value="PDDEXK_9"/>
    <property type="match status" value="1"/>
</dbReference>
<dbReference type="InterPro" id="IPR012547">
    <property type="entry name" value="PDDEXK_9"/>
</dbReference>
<proteinExistence type="predicted"/>
<feature type="non-terminal residue" evidence="1">
    <location>
        <position position="1"/>
    </location>
</feature>
<reference evidence="1" key="1">
    <citation type="submission" date="2020-10" db="EMBL/GenBank/DDBJ databases">
        <authorList>
            <person name="Gilroy R."/>
        </authorList>
    </citation>
    <scope>NUCLEOTIDE SEQUENCE</scope>
    <source>
        <strain evidence="1">B1-15692</strain>
    </source>
</reference>
<evidence type="ECO:0000313" key="1">
    <source>
        <dbReference type="EMBL" id="MBO8467914.1"/>
    </source>
</evidence>
<name>A0A9D9NC25_9BACT</name>
<protein>
    <submittedName>
        <fullName evidence="1">PD-(D/E)XK nuclease domain-containing protein</fullName>
    </submittedName>
</protein>
<dbReference type="PANTHER" id="PTHR34825">
    <property type="entry name" value="CONSERVED PROTEIN, WITH A WEAK D-GALACTARATE DEHYDRATASE/ALTRONATE HYDROLASE DOMAIN"/>
    <property type="match status" value="1"/>
</dbReference>
<dbReference type="AlphaFoldDB" id="A0A9D9NC25"/>
<gene>
    <name evidence="1" type="ORF">IAB99_09190</name>
</gene>